<dbReference type="SUPFAM" id="SSF49562">
    <property type="entry name" value="C2 domain (Calcium/lipid-binding domain, CaLB)"/>
    <property type="match status" value="1"/>
</dbReference>
<comment type="caution">
    <text evidence="12">The sequence shown here is derived from an EMBL/GenBank/DDBJ whole genome shotgun (WGS) entry which is preliminary data.</text>
</comment>
<evidence type="ECO:0000256" key="5">
    <source>
        <dbReference type="ARBA" id="ARBA00022475"/>
    </source>
</evidence>
<evidence type="ECO:0000313" key="14">
    <source>
        <dbReference type="Proteomes" id="UP001064489"/>
    </source>
</evidence>
<dbReference type="GO" id="GO:0051209">
    <property type="term" value="P:release of sequestered calcium ion into cytosol"/>
    <property type="evidence" value="ECO:0007669"/>
    <property type="project" value="TreeGrafter"/>
</dbReference>
<evidence type="ECO:0000256" key="9">
    <source>
        <dbReference type="ARBA" id="ARBA00023136"/>
    </source>
</evidence>
<keyword evidence="5" id="KW-1003">Cell membrane</keyword>
<evidence type="ECO:0000313" key="13">
    <source>
        <dbReference type="EMBL" id="KAI9188597.1"/>
    </source>
</evidence>
<comment type="subcellular location">
    <subcellularLocation>
        <location evidence="3">Cell membrane</location>
        <topology evidence="3">Peripheral membrane protein</topology>
    </subcellularLocation>
</comment>
<dbReference type="CDD" id="cd00275">
    <property type="entry name" value="C2_PLC_like"/>
    <property type="match status" value="1"/>
</dbReference>
<keyword evidence="7" id="KW-0442">Lipid degradation</keyword>
<gene>
    <name evidence="13" type="ORF">LWI28_001968</name>
    <name evidence="12" type="ORF">LWI28_023346</name>
</gene>
<evidence type="ECO:0000256" key="8">
    <source>
        <dbReference type="ARBA" id="ARBA00023098"/>
    </source>
</evidence>
<evidence type="ECO:0000256" key="1">
    <source>
        <dbReference type="ARBA" id="ARBA00001195"/>
    </source>
</evidence>
<evidence type="ECO:0000313" key="12">
    <source>
        <dbReference type="EMBL" id="KAI9162053.1"/>
    </source>
</evidence>
<protein>
    <recommendedName>
        <fullName evidence="4">phosphoinositide phospholipase C</fullName>
        <ecNumber evidence="4">3.1.4.11</ecNumber>
    </recommendedName>
</protein>
<accession>A0AAD5IFS4</accession>
<evidence type="ECO:0000256" key="6">
    <source>
        <dbReference type="ARBA" id="ARBA00022801"/>
    </source>
</evidence>
<keyword evidence="6" id="KW-0378">Hydrolase</keyword>
<dbReference type="Pfam" id="PF00168">
    <property type="entry name" value="C2"/>
    <property type="match status" value="1"/>
</dbReference>
<evidence type="ECO:0000256" key="4">
    <source>
        <dbReference type="ARBA" id="ARBA00012368"/>
    </source>
</evidence>
<evidence type="ECO:0000256" key="2">
    <source>
        <dbReference type="ARBA" id="ARBA00001913"/>
    </source>
</evidence>
<dbReference type="InterPro" id="IPR000008">
    <property type="entry name" value="C2_dom"/>
</dbReference>
<feature type="domain" description="C2" evidence="11">
    <location>
        <begin position="1"/>
        <end position="104"/>
    </location>
</feature>
<evidence type="ECO:0000256" key="7">
    <source>
        <dbReference type="ARBA" id="ARBA00022963"/>
    </source>
</evidence>
<reference evidence="12" key="2">
    <citation type="submission" date="2023-02" db="EMBL/GenBank/DDBJ databases">
        <authorList>
            <person name="Swenson N.G."/>
            <person name="Wegrzyn J.L."/>
            <person name="Mcevoy S.L."/>
        </authorList>
    </citation>
    <scope>NUCLEOTIDE SEQUENCE</scope>
    <source>
        <strain evidence="12">91603</strain>
        <tissue evidence="12">Leaf</tissue>
    </source>
</reference>
<evidence type="ECO:0000256" key="10">
    <source>
        <dbReference type="ARBA" id="ARBA00023224"/>
    </source>
</evidence>
<dbReference type="GO" id="GO:0048015">
    <property type="term" value="P:phosphatidylinositol-mediated signaling"/>
    <property type="evidence" value="ECO:0007669"/>
    <property type="project" value="TreeGrafter"/>
</dbReference>
<organism evidence="12 14">
    <name type="scientific">Acer negundo</name>
    <name type="common">Box elder</name>
    <dbReference type="NCBI Taxonomy" id="4023"/>
    <lineage>
        <taxon>Eukaryota</taxon>
        <taxon>Viridiplantae</taxon>
        <taxon>Streptophyta</taxon>
        <taxon>Embryophyta</taxon>
        <taxon>Tracheophyta</taxon>
        <taxon>Spermatophyta</taxon>
        <taxon>Magnoliopsida</taxon>
        <taxon>eudicotyledons</taxon>
        <taxon>Gunneridae</taxon>
        <taxon>Pentapetalae</taxon>
        <taxon>rosids</taxon>
        <taxon>malvids</taxon>
        <taxon>Sapindales</taxon>
        <taxon>Sapindaceae</taxon>
        <taxon>Hippocastanoideae</taxon>
        <taxon>Acereae</taxon>
        <taxon>Acer</taxon>
    </lineage>
</organism>
<dbReference type="AlphaFoldDB" id="A0AAD5IFS4"/>
<dbReference type="EC" id="3.1.4.11" evidence="4"/>
<dbReference type="GO" id="GO:0016042">
    <property type="term" value="P:lipid catabolic process"/>
    <property type="evidence" value="ECO:0007669"/>
    <property type="project" value="UniProtKB-KW"/>
</dbReference>
<dbReference type="FunFam" id="2.60.40.150:FF:000060">
    <property type="entry name" value="Phosphoinositide phospholipase C"/>
    <property type="match status" value="1"/>
</dbReference>
<name>A0AAD5IFS4_ACENE</name>
<reference evidence="12" key="1">
    <citation type="journal article" date="2022" name="Plant J.">
        <title>Strategies of tolerance reflected in two North American maple genomes.</title>
        <authorList>
            <person name="McEvoy S.L."/>
            <person name="Sezen U.U."/>
            <person name="Trouern-Trend A."/>
            <person name="McMahon S.M."/>
            <person name="Schaberg P.G."/>
            <person name="Yang J."/>
            <person name="Wegrzyn J.L."/>
            <person name="Swenson N.G."/>
        </authorList>
    </citation>
    <scope>NUCLEOTIDE SEQUENCE</scope>
    <source>
        <strain evidence="12">91603</strain>
    </source>
</reference>
<dbReference type="PANTHER" id="PTHR10336:SF154">
    <property type="entry name" value="PHOSPHOINOSITIDE PHOSPHOLIPASE C 2"/>
    <property type="match status" value="1"/>
</dbReference>
<dbReference type="Gene3D" id="2.60.40.150">
    <property type="entry name" value="C2 domain"/>
    <property type="match status" value="1"/>
</dbReference>
<comment type="catalytic activity">
    <reaction evidence="1">
        <text>a 1,2-diacyl-sn-glycero-3-phospho-(1D-myo-inositol-4,5-bisphosphate) + H2O = 1D-myo-inositol 1,4,5-trisphosphate + a 1,2-diacyl-sn-glycerol + H(+)</text>
        <dbReference type="Rhea" id="RHEA:33179"/>
        <dbReference type="ChEBI" id="CHEBI:15377"/>
        <dbReference type="ChEBI" id="CHEBI:15378"/>
        <dbReference type="ChEBI" id="CHEBI:17815"/>
        <dbReference type="ChEBI" id="CHEBI:58456"/>
        <dbReference type="ChEBI" id="CHEBI:203600"/>
        <dbReference type="EC" id="3.1.4.11"/>
    </reaction>
</comment>
<keyword evidence="8" id="KW-0443">Lipid metabolism</keyword>
<dbReference type="GO" id="GO:0004435">
    <property type="term" value="F:phosphatidylinositol-4,5-bisphosphate phospholipase C activity"/>
    <property type="evidence" value="ECO:0007669"/>
    <property type="project" value="UniProtKB-EC"/>
</dbReference>
<proteinExistence type="predicted"/>
<dbReference type="InterPro" id="IPR035892">
    <property type="entry name" value="C2_domain_sf"/>
</dbReference>
<dbReference type="Proteomes" id="UP001064489">
    <property type="component" value="Chromosome 2"/>
</dbReference>
<dbReference type="PANTHER" id="PTHR10336">
    <property type="entry name" value="PHOSPHOINOSITIDE-SPECIFIC PHOSPHOLIPASE C FAMILY PROTEIN"/>
    <property type="match status" value="1"/>
</dbReference>
<keyword evidence="10" id="KW-0807">Transducer</keyword>
<dbReference type="InterPro" id="IPR001192">
    <property type="entry name" value="PI-PLC_fam"/>
</dbReference>
<evidence type="ECO:0000256" key="3">
    <source>
        <dbReference type="ARBA" id="ARBA00004202"/>
    </source>
</evidence>
<dbReference type="EMBL" id="JAJSOW010000040">
    <property type="protein sequence ID" value="KAI9188597.1"/>
    <property type="molecule type" value="Genomic_DNA"/>
</dbReference>
<dbReference type="GO" id="GO:0005886">
    <property type="term" value="C:plasma membrane"/>
    <property type="evidence" value="ECO:0007669"/>
    <property type="project" value="UniProtKB-SubCell"/>
</dbReference>
<comment type="cofactor">
    <cofactor evidence="2">
        <name>Ca(2+)</name>
        <dbReference type="ChEBI" id="CHEBI:29108"/>
    </cofactor>
</comment>
<dbReference type="EMBL" id="JAJSOW010000106">
    <property type="protein sequence ID" value="KAI9162053.1"/>
    <property type="molecule type" value="Genomic_DNA"/>
</dbReference>
<dbReference type="GO" id="GO:0006950">
    <property type="term" value="P:response to stress"/>
    <property type="evidence" value="ECO:0007669"/>
    <property type="project" value="UniProtKB-ARBA"/>
</dbReference>
<keyword evidence="9" id="KW-0472">Membrane</keyword>
<sequence>MGEGWYFDFRHTHFDAYSPPDFYTRVGIAGVQADIIMKKTKTLEDNWAPAWNEEFEFPITVSEFALLRNEVHEYDMSEKDDFGGQTCLPVLELRSGICVVPLHGRKGEKYKSIKLFMRFEFV</sequence>
<keyword evidence="14" id="KW-1185">Reference proteome</keyword>
<dbReference type="PROSITE" id="PS50004">
    <property type="entry name" value="C2"/>
    <property type="match status" value="1"/>
</dbReference>
<evidence type="ECO:0000259" key="11">
    <source>
        <dbReference type="PROSITE" id="PS50004"/>
    </source>
</evidence>